<dbReference type="EMBL" id="JYDJ01000148">
    <property type="protein sequence ID" value="KRX42291.1"/>
    <property type="molecule type" value="Genomic_DNA"/>
</dbReference>
<protein>
    <submittedName>
        <fullName evidence="1">Uncharacterized protein</fullName>
    </submittedName>
</protein>
<dbReference type="AlphaFoldDB" id="A0A0V0TV34"/>
<evidence type="ECO:0000313" key="1">
    <source>
        <dbReference type="EMBL" id="KRX42291.1"/>
    </source>
</evidence>
<accession>A0A0V0TV34</accession>
<name>A0A0V0TV34_9BILA</name>
<proteinExistence type="predicted"/>
<gene>
    <name evidence="1" type="ORF">T05_13323</name>
</gene>
<reference evidence="1 2" key="1">
    <citation type="submission" date="2015-01" db="EMBL/GenBank/DDBJ databases">
        <title>Evolution of Trichinella species and genotypes.</title>
        <authorList>
            <person name="Korhonen P.K."/>
            <person name="Edoardo P."/>
            <person name="Giuseppe L.R."/>
            <person name="Gasser R.B."/>
        </authorList>
    </citation>
    <scope>NUCLEOTIDE SEQUENCE [LARGE SCALE GENOMIC DNA]</scope>
    <source>
        <strain evidence="1">ISS417</strain>
    </source>
</reference>
<sequence length="127" mass="14948">MRIQLSSSVPSTIASSWYASNRFCIPSFHSQKYRNLRAGLRQYHNKKEQWQHVRCCFLISSERFISFWKKVVLPQLSSFMGKSLYWSEPNTAKMYFQISAFSNREMCTLIQDSVMESISGKSPEVWE</sequence>
<keyword evidence="2" id="KW-1185">Reference proteome</keyword>
<comment type="caution">
    <text evidence="1">The sequence shown here is derived from an EMBL/GenBank/DDBJ whole genome shotgun (WGS) entry which is preliminary data.</text>
</comment>
<organism evidence="1 2">
    <name type="scientific">Trichinella murrelli</name>
    <dbReference type="NCBI Taxonomy" id="144512"/>
    <lineage>
        <taxon>Eukaryota</taxon>
        <taxon>Metazoa</taxon>
        <taxon>Ecdysozoa</taxon>
        <taxon>Nematoda</taxon>
        <taxon>Enoplea</taxon>
        <taxon>Dorylaimia</taxon>
        <taxon>Trichinellida</taxon>
        <taxon>Trichinellidae</taxon>
        <taxon>Trichinella</taxon>
    </lineage>
</organism>
<evidence type="ECO:0000313" key="2">
    <source>
        <dbReference type="Proteomes" id="UP000055048"/>
    </source>
</evidence>
<dbReference type="Proteomes" id="UP000055048">
    <property type="component" value="Unassembled WGS sequence"/>
</dbReference>